<dbReference type="Pfam" id="PF01042">
    <property type="entry name" value="Ribonuc_L-PSP"/>
    <property type="match status" value="1"/>
</dbReference>
<comment type="similarity">
    <text evidence="1">Belongs to the RutC family.</text>
</comment>
<organism evidence="2 3">
    <name type="scientific">Dispira parvispora</name>
    <dbReference type="NCBI Taxonomy" id="1520584"/>
    <lineage>
        <taxon>Eukaryota</taxon>
        <taxon>Fungi</taxon>
        <taxon>Fungi incertae sedis</taxon>
        <taxon>Zoopagomycota</taxon>
        <taxon>Kickxellomycotina</taxon>
        <taxon>Dimargaritomycetes</taxon>
        <taxon>Dimargaritales</taxon>
        <taxon>Dimargaritaceae</taxon>
        <taxon>Dispira</taxon>
    </lineage>
</organism>
<dbReference type="InterPro" id="IPR019897">
    <property type="entry name" value="RidA_CS"/>
</dbReference>
<proteinExistence type="inferred from homology"/>
<dbReference type="Proteomes" id="UP001150925">
    <property type="component" value="Unassembled WGS sequence"/>
</dbReference>
<dbReference type="InterPro" id="IPR035959">
    <property type="entry name" value="RutC-like_sf"/>
</dbReference>
<protein>
    <submittedName>
        <fullName evidence="2">Uncharacterized protein</fullName>
    </submittedName>
</protein>
<evidence type="ECO:0000256" key="1">
    <source>
        <dbReference type="ARBA" id="ARBA00010552"/>
    </source>
</evidence>
<evidence type="ECO:0000313" key="3">
    <source>
        <dbReference type="Proteomes" id="UP001150925"/>
    </source>
</evidence>
<dbReference type="PANTHER" id="PTHR11803">
    <property type="entry name" value="2-IMINOBUTANOATE/2-IMINOPROPANOATE DEAMINASE RIDA"/>
    <property type="match status" value="1"/>
</dbReference>
<dbReference type="InterPro" id="IPR006175">
    <property type="entry name" value="YjgF/YER057c/UK114"/>
</dbReference>
<dbReference type="Gene3D" id="3.30.1330.40">
    <property type="entry name" value="RutC-like"/>
    <property type="match status" value="1"/>
</dbReference>
<dbReference type="SUPFAM" id="SSF55298">
    <property type="entry name" value="YjgF-like"/>
    <property type="match status" value="1"/>
</dbReference>
<dbReference type="GO" id="GO:0005829">
    <property type="term" value="C:cytosol"/>
    <property type="evidence" value="ECO:0007669"/>
    <property type="project" value="TreeGrafter"/>
</dbReference>
<name>A0A9W8E5I5_9FUNG</name>
<dbReference type="InterPro" id="IPR006056">
    <property type="entry name" value="RidA"/>
</dbReference>
<dbReference type="OrthoDB" id="309640at2759"/>
<dbReference type="GO" id="GO:0005739">
    <property type="term" value="C:mitochondrion"/>
    <property type="evidence" value="ECO:0007669"/>
    <property type="project" value="TreeGrafter"/>
</dbReference>
<dbReference type="CDD" id="cd00448">
    <property type="entry name" value="YjgF_YER057c_UK114_family"/>
    <property type="match status" value="1"/>
</dbReference>
<accession>A0A9W8E5I5</accession>
<keyword evidence="3" id="KW-1185">Reference proteome</keyword>
<dbReference type="EMBL" id="JANBPY010001400">
    <property type="protein sequence ID" value="KAJ1960194.1"/>
    <property type="molecule type" value="Genomic_DNA"/>
</dbReference>
<gene>
    <name evidence="2" type="ORF">IWQ62_004321</name>
</gene>
<evidence type="ECO:0000313" key="2">
    <source>
        <dbReference type="EMBL" id="KAJ1960194.1"/>
    </source>
</evidence>
<dbReference type="NCBIfam" id="TIGR00004">
    <property type="entry name" value="Rid family detoxifying hydrolase"/>
    <property type="match status" value="1"/>
</dbReference>
<dbReference type="PANTHER" id="PTHR11803:SF58">
    <property type="entry name" value="PROTEIN HMF1-RELATED"/>
    <property type="match status" value="1"/>
</dbReference>
<dbReference type="PROSITE" id="PS01094">
    <property type="entry name" value="UPF0076"/>
    <property type="match status" value="1"/>
</dbReference>
<sequence length="156" mass="16963">MALPRLVSPLFRSRFTVPPVTPFKRTMSSSLKPVFTAQAPKALGPYSQAIIANNVAYLSGQIGFTPEGVMVGSDVQSQTRQALTNAQAVLKSAHSDLDKVIKTTVFLQNMDDFDAMNQVYAEMFGEHRPARSAFQVAKLPKGALVEIECVAMVNSD</sequence>
<dbReference type="FunFam" id="3.30.1330.40:FF:000001">
    <property type="entry name" value="L-PSP family endoribonuclease"/>
    <property type="match status" value="1"/>
</dbReference>
<dbReference type="GO" id="GO:0019239">
    <property type="term" value="F:deaminase activity"/>
    <property type="evidence" value="ECO:0007669"/>
    <property type="project" value="TreeGrafter"/>
</dbReference>
<comment type="caution">
    <text evidence="2">The sequence shown here is derived from an EMBL/GenBank/DDBJ whole genome shotgun (WGS) entry which is preliminary data.</text>
</comment>
<dbReference type="AlphaFoldDB" id="A0A9W8E5I5"/>
<reference evidence="2" key="1">
    <citation type="submission" date="2022-07" db="EMBL/GenBank/DDBJ databases">
        <title>Phylogenomic reconstructions and comparative analyses of Kickxellomycotina fungi.</title>
        <authorList>
            <person name="Reynolds N.K."/>
            <person name="Stajich J.E."/>
            <person name="Barry K."/>
            <person name="Grigoriev I.V."/>
            <person name="Crous P."/>
            <person name="Smith M.E."/>
        </authorList>
    </citation>
    <scope>NUCLEOTIDE SEQUENCE</scope>
    <source>
        <strain evidence="2">RSA 1196</strain>
    </source>
</reference>